<dbReference type="PANTHER" id="PTHR31757:SF0">
    <property type="entry name" value="SLL0781 PROTEIN"/>
    <property type="match status" value="1"/>
</dbReference>
<dbReference type="SUPFAM" id="SSF54427">
    <property type="entry name" value="NTF2-like"/>
    <property type="match status" value="1"/>
</dbReference>
<dbReference type="PANTHER" id="PTHR31757">
    <property type="entry name" value="SLL0781 PROTEIN"/>
    <property type="match status" value="1"/>
</dbReference>
<evidence type="ECO:0000313" key="2">
    <source>
        <dbReference type="EMBL" id="MBA8954267.1"/>
    </source>
</evidence>
<organism evidence="2 3">
    <name type="scientific">Actinomadura namibiensis</name>
    <dbReference type="NCBI Taxonomy" id="182080"/>
    <lineage>
        <taxon>Bacteria</taxon>
        <taxon>Bacillati</taxon>
        <taxon>Actinomycetota</taxon>
        <taxon>Actinomycetes</taxon>
        <taxon>Streptosporangiales</taxon>
        <taxon>Thermomonosporaceae</taxon>
        <taxon>Actinomadura</taxon>
    </lineage>
</organism>
<evidence type="ECO:0000313" key="3">
    <source>
        <dbReference type="Proteomes" id="UP000572680"/>
    </source>
</evidence>
<comment type="caution">
    <text evidence="2">The sequence shown here is derived from an EMBL/GenBank/DDBJ whole genome shotgun (WGS) entry which is preliminary data.</text>
</comment>
<proteinExistence type="predicted"/>
<dbReference type="Proteomes" id="UP000572680">
    <property type="component" value="Unassembled WGS sequence"/>
</dbReference>
<feature type="compositionally biased region" description="Basic and acidic residues" evidence="1">
    <location>
        <begin position="134"/>
        <end position="148"/>
    </location>
</feature>
<protein>
    <submittedName>
        <fullName evidence="2">Uncharacterized protein</fullName>
    </submittedName>
</protein>
<dbReference type="Pfam" id="PF07080">
    <property type="entry name" value="DUF1348"/>
    <property type="match status" value="1"/>
</dbReference>
<dbReference type="EMBL" id="JACJIA010000008">
    <property type="protein sequence ID" value="MBA8954267.1"/>
    <property type="molecule type" value="Genomic_DNA"/>
</dbReference>
<gene>
    <name evidence="2" type="ORF">HNR61_005921</name>
</gene>
<reference evidence="2 3" key="1">
    <citation type="submission" date="2020-08" db="EMBL/GenBank/DDBJ databases">
        <title>Genomic Encyclopedia of Type Strains, Phase IV (KMG-IV): sequencing the most valuable type-strain genomes for metagenomic binning, comparative biology and taxonomic classification.</title>
        <authorList>
            <person name="Goeker M."/>
        </authorList>
    </citation>
    <scope>NUCLEOTIDE SEQUENCE [LARGE SCALE GENOMIC DNA]</scope>
    <source>
        <strain evidence="2 3">DSM 44197</strain>
    </source>
</reference>
<evidence type="ECO:0000256" key="1">
    <source>
        <dbReference type="SAM" id="MobiDB-lite"/>
    </source>
</evidence>
<sequence length="154" mass="18477">MDTTRRPPFPPFTEETARAKVQAAEDAWNTRDPERVALAYTPDSVWRNRDRFLRGRDEIVRFLTAKWERERDYALRKELWAFTDDRIAVRFQYEWHDDAGQWWRSYGNELWEFDGDGLMRRREASINDVAITDSERRVRGPRPPEEHGAPIPLR</sequence>
<keyword evidence="3" id="KW-1185">Reference proteome</keyword>
<name>A0A7W3QP42_ACTNM</name>
<dbReference type="AlphaFoldDB" id="A0A7W3QP42"/>
<dbReference type="InterPro" id="IPR009783">
    <property type="entry name" value="DUF1348"/>
</dbReference>
<feature type="region of interest" description="Disordered" evidence="1">
    <location>
        <begin position="134"/>
        <end position="154"/>
    </location>
</feature>
<accession>A0A7W3QP42</accession>
<dbReference type="InterPro" id="IPR032710">
    <property type="entry name" value="NTF2-like_dom_sf"/>
</dbReference>
<dbReference type="RefSeq" id="WP_182846357.1">
    <property type="nucleotide sequence ID" value="NZ_BAAALP010000062.1"/>
</dbReference>
<dbReference type="Gene3D" id="3.10.450.50">
    <property type="match status" value="1"/>
</dbReference>